<protein>
    <submittedName>
        <fullName evidence="2">Uncharacterized protein</fullName>
    </submittedName>
</protein>
<organism evidence="2 3">
    <name type="scientific">Digitaria exilis</name>
    <dbReference type="NCBI Taxonomy" id="1010633"/>
    <lineage>
        <taxon>Eukaryota</taxon>
        <taxon>Viridiplantae</taxon>
        <taxon>Streptophyta</taxon>
        <taxon>Embryophyta</taxon>
        <taxon>Tracheophyta</taxon>
        <taxon>Spermatophyta</taxon>
        <taxon>Magnoliopsida</taxon>
        <taxon>Liliopsida</taxon>
        <taxon>Poales</taxon>
        <taxon>Poaceae</taxon>
        <taxon>PACMAD clade</taxon>
        <taxon>Panicoideae</taxon>
        <taxon>Panicodae</taxon>
        <taxon>Paniceae</taxon>
        <taxon>Anthephorinae</taxon>
        <taxon>Digitaria</taxon>
    </lineage>
</organism>
<accession>A0A835B5J1</accession>
<gene>
    <name evidence="2" type="ORF">HU200_048844</name>
</gene>
<proteinExistence type="predicted"/>
<name>A0A835B5J1_9POAL</name>
<comment type="caution">
    <text evidence="2">The sequence shown here is derived from an EMBL/GenBank/DDBJ whole genome shotgun (WGS) entry which is preliminary data.</text>
</comment>
<reference evidence="2" key="1">
    <citation type="submission" date="2020-07" db="EMBL/GenBank/DDBJ databases">
        <title>Genome sequence and genetic diversity analysis of an under-domesticated orphan crop, white fonio (Digitaria exilis).</title>
        <authorList>
            <person name="Bennetzen J.L."/>
            <person name="Chen S."/>
            <person name="Ma X."/>
            <person name="Wang X."/>
            <person name="Yssel A.E.J."/>
            <person name="Chaluvadi S.R."/>
            <person name="Johnson M."/>
            <person name="Gangashetty P."/>
            <person name="Hamidou F."/>
            <person name="Sanogo M.D."/>
            <person name="Zwaenepoel A."/>
            <person name="Wallace J."/>
            <person name="Van De Peer Y."/>
            <person name="Van Deynze A."/>
        </authorList>
    </citation>
    <scope>NUCLEOTIDE SEQUENCE</scope>
    <source>
        <tissue evidence="2">Leaves</tissue>
    </source>
</reference>
<dbReference type="AlphaFoldDB" id="A0A835B5J1"/>
<evidence type="ECO:0000313" key="3">
    <source>
        <dbReference type="Proteomes" id="UP000636709"/>
    </source>
</evidence>
<dbReference type="EMBL" id="JACEFO010002208">
    <property type="protein sequence ID" value="KAF8673288.1"/>
    <property type="molecule type" value="Genomic_DNA"/>
</dbReference>
<evidence type="ECO:0000313" key="2">
    <source>
        <dbReference type="EMBL" id="KAF8673288.1"/>
    </source>
</evidence>
<keyword evidence="3" id="KW-1185">Reference proteome</keyword>
<evidence type="ECO:0000256" key="1">
    <source>
        <dbReference type="SAM" id="MobiDB-lite"/>
    </source>
</evidence>
<dbReference type="Proteomes" id="UP000636709">
    <property type="component" value="Unassembled WGS sequence"/>
</dbReference>
<feature type="compositionally biased region" description="Polar residues" evidence="1">
    <location>
        <begin position="28"/>
        <end position="38"/>
    </location>
</feature>
<sequence length="49" mass="5351">MAPAKDLDAAVANIQQLKARVEAMGPVEQNQQMHQQAVANAMAPHQRRS</sequence>
<feature type="region of interest" description="Disordered" evidence="1">
    <location>
        <begin position="26"/>
        <end position="49"/>
    </location>
</feature>